<dbReference type="PROSITE" id="PS01063">
    <property type="entry name" value="SIGMA70_ECF"/>
    <property type="match status" value="1"/>
</dbReference>
<dbReference type="InterPro" id="IPR007627">
    <property type="entry name" value="RNA_pol_sigma70_r2"/>
</dbReference>
<dbReference type="Proteomes" id="UP001204144">
    <property type="component" value="Unassembled WGS sequence"/>
</dbReference>
<dbReference type="PANTHER" id="PTHR43133">
    <property type="entry name" value="RNA POLYMERASE ECF-TYPE SIGMA FACTO"/>
    <property type="match status" value="1"/>
</dbReference>
<comment type="caution">
    <text evidence="9">The sequence shown here is derived from an EMBL/GenBank/DDBJ whole genome shotgun (WGS) entry which is preliminary data.</text>
</comment>
<comment type="similarity">
    <text evidence="1 6">Belongs to the sigma-70 factor family. ECF subfamily.</text>
</comment>
<dbReference type="NCBIfam" id="TIGR02937">
    <property type="entry name" value="sigma70-ECF"/>
    <property type="match status" value="1"/>
</dbReference>
<dbReference type="PANTHER" id="PTHR43133:SF51">
    <property type="entry name" value="RNA POLYMERASE SIGMA FACTOR"/>
    <property type="match status" value="1"/>
</dbReference>
<dbReference type="Gene3D" id="1.10.10.10">
    <property type="entry name" value="Winged helix-like DNA-binding domain superfamily/Winged helix DNA-binding domain"/>
    <property type="match status" value="1"/>
</dbReference>
<evidence type="ECO:0000313" key="9">
    <source>
        <dbReference type="EMBL" id="MCP9761535.1"/>
    </source>
</evidence>
<keyword evidence="2 6" id="KW-0805">Transcription regulation</keyword>
<gene>
    <name evidence="9" type="ORF">EGI31_01120</name>
</gene>
<name>A0AAE3H2A4_9BACT</name>
<dbReference type="InterPro" id="IPR000838">
    <property type="entry name" value="RNA_pol_sigma70_ECF_CS"/>
</dbReference>
<sequence length="181" mass="21354">MKDEEIIQLLENPENHEKAFRGILKAYKEKLYYHVRKIVIDHDDADDVTQESFIKIWRNLDKFRGDSKLYTWLYRIATNEALTFLQKKKKDQGISIDDNEGLVSHLESSKSDTYLDGEEIEIKLQKALLQLTDKQRVVFNLKYFEELKYEEIAEITETSVGGLKATYHFAVKKIEEFLTKN</sequence>
<evidence type="ECO:0000256" key="5">
    <source>
        <dbReference type="ARBA" id="ARBA00023163"/>
    </source>
</evidence>
<dbReference type="CDD" id="cd06171">
    <property type="entry name" value="Sigma70_r4"/>
    <property type="match status" value="1"/>
</dbReference>
<evidence type="ECO:0000256" key="2">
    <source>
        <dbReference type="ARBA" id="ARBA00023015"/>
    </source>
</evidence>
<dbReference type="SUPFAM" id="SSF88659">
    <property type="entry name" value="Sigma3 and sigma4 domains of RNA polymerase sigma factors"/>
    <property type="match status" value="1"/>
</dbReference>
<dbReference type="GO" id="GO:0016987">
    <property type="term" value="F:sigma factor activity"/>
    <property type="evidence" value="ECO:0007669"/>
    <property type="project" value="UniProtKB-KW"/>
</dbReference>
<dbReference type="EMBL" id="RJUF01000001">
    <property type="protein sequence ID" value="MCP9761535.1"/>
    <property type="molecule type" value="Genomic_DNA"/>
</dbReference>
<evidence type="ECO:0000256" key="1">
    <source>
        <dbReference type="ARBA" id="ARBA00010641"/>
    </source>
</evidence>
<dbReference type="InterPro" id="IPR013324">
    <property type="entry name" value="RNA_pol_sigma_r3/r4-like"/>
</dbReference>
<evidence type="ECO:0000259" key="8">
    <source>
        <dbReference type="Pfam" id="PF08281"/>
    </source>
</evidence>
<keyword evidence="10" id="KW-1185">Reference proteome</keyword>
<dbReference type="AlphaFoldDB" id="A0AAE3H2A4"/>
<feature type="domain" description="RNA polymerase sigma-70 region 2" evidence="7">
    <location>
        <begin position="25"/>
        <end position="89"/>
    </location>
</feature>
<keyword evidence="5 6" id="KW-0804">Transcription</keyword>
<evidence type="ECO:0000256" key="3">
    <source>
        <dbReference type="ARBA" id="ARBA00023082"/>
    </source>
</evidence>
<keyword evidence="3 6" id="KW-0731">Sigma factor</keyword>
<dbReference type="Pfam" id="PF08281">
    <property type="entry name" value="Sigma70_r4_2"/>
    <property type="match status" value="1"/>
</dbReference>
<proteinExistence type="inferred from homology"/>
<reference evidence="9 10" key="1">
    <citation type="submission" date="2018-11" db="EMBL/GenBank/DDBJ databases">
        <title>Novel bacteria species description.</title>
        <authorList>
            <person name="Han J.-H."/>
        </authorList>
    </citation>
    <scope>NUCLEOTIDE SEQUENCE [LARGE SCALE GENOMIC DNA]</scope>
    <source>
        <strain evidence="9 10">KCTC23259</strain>
    </source>
</reference>
<organism evidence="9 10">
    <name type="scientific">Lacihabitans soyangensis</name>
    <dbReference type="NCBI Taxonomy" id="869394"/>
    <lineage>
        <taxon>Bacteria</taxon>
        <taxon>Pseudomonadati</taxon>
        <taxon>Bacteroidota</taxon>
        <taxon>Cytophagia</taxon>
        <taxon>Cytophagales</taxon>
        <taxon>Leadbetterellaceae</taxon>
        <taxon>Lacihabitans</taxon>
    </lineage>
</organism>
<dbReference type="SUPFAM" id="SSF88946">
    <property type="entry name" value="Sigma2 domain of RNA polymerase sigma factors"/>
    <property type="match status" value="1"/>
</dbReference>
<keyword evidence="4 6" id="KW-0238">DNA-binding</keyword>
<dbReference type="GO" id="GO:0006352">
    <property type="term" value="P:DNA-templated transcription initiation"/>
    <property type="evidence" value="ECO:0007669"/>
    <property type="project" value="InterPro"/>
</dbReference>
<evidence type="ECO:0000256" key="6">
    <source>
        <dbReference type="RuleBase" id="RU000716"/>
    </source>
</evidence>
<dbReference type="InterPro" id="IPR014284">
    <property type="entry name" value="RNA_pol_sigma-70_dom"/>
</dbReference>
<dbReference type="RefSeq" id="WP_255035271.1">
    <property type="nucleotide sequence ID" value="NZ_RJUF01000001.1"/>
</dbReference>
<accession>A0AAE3H2A4</accession>
<dbReference type="GO" id="GO:0003677">
    <property type="term" value="F:DNA binding"/>
    <property type="evidence" value="ECO:0007669"/>
    <property type="project" value="UniProtKB-KW"/>
</dbReference>
<feature type="domain" description="RNA polymerase sigma factor 70 region 4 type 2" evidence="8">
    <location>
        <begin position="123"/>
        <end position="174"/>
    </location>
</feature>
<dbReference type="InterPro" id="IPR039425">
    <property type="entry name" value="RNA_pol_sigma-70-like"/>
</dbReference>
<evidence type="ECO:0000256" key="4">
    <source>
        <dbReference type="ARBA" id="ARBA00023125"/>
    </source>
</evidence>
<dbReference type="InterPro" id="IPR036388">
    <property type="entry name" value="WH-like_DNA-bd_sf"/>
</dbReference>
<dbReference type="Pfam" id="PF04542">
    <property type="entry name" value="Sigma70_r2"/>
    <property type="match status" value="1"/>
</dbReference>
<dbReference type="InterPro" id="IPR013325">
    <property type="entry name" value="RNA_pol_sigma_r2"/>
</dbReference>
<evidence type="ECO:0000313" key="10">
    <source>
        <dbReference type="Proteomes" id="UP001204144"/>
    </source>
</evidence>
<evidence type="ECO:0000259" key="7">
    <source>
        <dbReference type="Pfam" id="PF04542"/>
    </source>
</evidence>
<dbReference type="InterPro" id="IPR013249">
    <property type="entry name" value="RNA_pol_sigma70_r4_t2"/>
</dbReference>
<dbReference type="Gene3D" id="1.10.1740.10">
    <property type="match status" value="1"/>
</dbReference>
<protein>
    <recommendedName>
        <fullName evidence="6">RNA polymerase sigma factor</fullName>
    </recommendedName>
</protein>